<evidence type="ECO:0000256" key="1">
    <source>
        <dbReference type="SAM" id="Phobius"/>
    </source>
</evidence>
<protein>
    <submittedName>
        <fullName evidence="2">Uncharacterized protein</fullName>
    </submittedName>
</protein>
<accession>A0A644SLP8</accession>
<keyword evidence="1" id="KW-0812">Transmembrane</keyword>
<sequence length="320" mass="37598">MRQLKMTIMKKIIHILKKDKVLKGLIITCLISLLGFILFNVIYKTYCEGHLAKDEITFIIGSIKDIFQIIFFSIVACVTILSYIQARKTLFTPIKTETFKMQIKSFEDILAFFQSKTETDFTHQFDFDFMVAANFRLMFTDYINTFFKSEIKINEEAIKELHTKFAGAAVTQSFMEKNFYSPEYFEKTPKKEKEEITNPALILESWKNYEYGQVYFSKTFVEETEKLNKLIASPLLTTELKNKLKSFEENVRDNHILIGKVLTELAQELPTKFPTAKSIENLEMTGIWNKFNSRKEDLEPNAKEILDYIRQYLRIENLID</sequence>
<proteinExistence type="predicted"/>
<reference evidence="2" key="1">
    <citation type="submission" date="2019-08" db="EMBL/GenBank/DDBJ databases">
        <authorList>
            <person name="Kucharzyk K."/>
            <person name="Murdoch R.W."/>
            <person name="Higgins S."/>
            <person name="Loffler F."/>
        </authorList>
    </citation>
    <scope>NUCLEOTIDE SEQUENCE</scope>
</reference>
<name>A0A644SLP8_9ZZZZ</name>
<feature type="transmembrane region" description="Helical" evidence="1">
    <location>
        <begin position="66"/>
        <end position="84"/>
    </location>
</feature>
<keyword evidence="1" id="KW-1133">Transmembrane helix</keyword>
<keyword evidence="1" id="KW-0472">Membrane</keyword>
<evidence type="ECO:0000313" key="2">
    <source>
        <dbReference type="EMBL" id="MPL55600.1"/>
    </source>
</evidence>
<comment type="caution">
    <text evidence="2">The sequence shown here is derived from an EMBL/GenBank/DDBJ whole genome shotgun (WGS) entry which is preliminary data.</text>
</comment>
<organism evidence="2">
    <name type="scientific">bioreactor metagenome</name>
    <dbReference type="NCBI Taxonomy" id="1076179"/>
    <lineage>
        <taxon>unclassified sequences</taxon>
        <taxon>metagenomes</taxon>
        <taxon>ecological metagenomes</taxon>
    </lineage>
</organism>
<dbReference type="AlphaFoldDB" id="A0A644SLP8"/>
<gene>
    <name evidence="2" type="ORF">SDC9_01078</name>
</gene>
<feature type="transmembrane region" description="Helical" evidence="1">
    <location>
        <begin position="21"/>
        <end position="46"/>
    </location>
</feature>
<dbReference type="EMBL" id="VSSQ01000002">
    <property type="protein sequence ID" value="MPL55600.1"/>
    <property type="molecule type" value="Genomic_DNA"/>
</dbReference>